<dbReference type="Gene3D" id="1.20.120.530">
    <property type="entry name" value="GntR ligand-binding domain-like"/>
    <property type="match status" value="1"/>
</dbReference>
<sequence length="247" mass="27196">MGQAGKRRIEKISETLARDLLHDILERGLTPGTRLPSESELIASYGVGKSSLREALRLLEVNGVITIKTGPTGGPIVAESSPVEFAKMSVFYFRSTRVTFGELIEARIMMESMMAGLAASRRNPQTERALRESLALTKAAVESGDYQKYLDEASNFHSIISGLSGNRVLDFFGGALSQLYYERVAETLMSADSGRLDFLDEHEAITNAVLAGDANAARDLMEAHMTAIQKRLDEYFPTIGTEIIDWR</sequence>
<evidence type="ECO:0000313" key="6">
    <source>
        <dbReference type="Proteomes" id="UP000025947"/>
    </source>
</evidence>
<dbReference type="InterPro" id="IPR036388">
    <property type="entry name" value="WH-like_DNA-bd_sf"/>
</dbReference>
<evidence type="ECO:0000256" key="3">
    <source>
        <dbReference type="ARBA" id="ARBA00023163"/>
    </source>
</evidence>
<keyword evidence="2" id="KW-0238">DNA-binding</keyword>
<dbReference type="SMART" id="SM00345">
    <property type="entry name" value="HTH_GNTR"/>
    <property type="match status" value="1"/>
</dbReference>
<dbReference type="RefSeq" id="WP_044486433.1">
    <property type="nucleotide sequence ID" value="NZ_KK328284.1"/>
</dbReference>
<dbReference type="InterPro" id="IPR000524">
    <property type="entry name" value="Tscrpt_reg_HTH_GntR"/>
</dbReference>
<keyword evidence="1" id="KW-0805">Transcription regulation</keyword>
<dbReference type="InterPro" id="IPR011711">
    <property type="entry name" value="GntR_C"/>
</dbReference>
<name>A0A051TXF4_9MYCO</name>
<evidence type="ECO:0000256" key="2">
    <source>
        <dbReference type="ARBA" id="ARBA00023125"/>
    </source>
</evidence>
<evidence type="ECO:0000313" key="5">
    <source>
        <dbReference type="EMBL" id="KBZ61036.1"/>
    </source>
</evidence>
<dbReference type="Pfam" id="PF00392">
    <property type="entry name" value="GntR"/>
    <property type="match status" value="1"/>
</dbReference>
<dbReference type="InterPro" id="IPR008920">
    <property type="entry name" value="TF_FadR/GntR_C"/>
</dbReference>
<dbReference type="Proteomes" id="UP000025947">
    <property type="component" value="Unassembled WGS sequence"/>
</dbReference>
<dbReference type="CDD" id="cd07377">
    <property type="entry name" value="WHTH_GntR"/>
    <property type="match status" value="1"/>
</dbReference>
<dbReference type="PANTHER" id="PTHR43537:SF5">
    <property type="entry name" value="UXU OPERON TRANSCRIPTIONAL REGULATOR"/>
    <property type="match status" value="1"/>
</dbReference>
<dbReference type="Pfam" id="PF07729">
    <property type="entry name" value="FCD"/>
    <property type="match status" value="1"/>
</dbReference>
<accession>A0A051TXF4</accession>
<dbReference type="GO" id="GO:0003700">
    <property type="term" value="F:DNA-binding transcription factor activity"/>
    <property type="evidence" value="ECO:0007669"/>
    <property type="project" value="InterPro"/>
</dbReference>
<dbReference type="InterPro" id="IPR036390">
    <property type="entry name" value="WH_DNA-bd_sf"/>
</dbReference>
<keyword evidence="3" id="KW-0804">Transcription</keyword>
<dbReference type="PROSITE" id="PS50949">
    <property type="entry name" value="HTH_GNTR"/>
    <property type="match status" value="1"/>
</dbReference>
<comment type="caution">
    <text evidence="5">The sequence shown here is derived from an EMBL/GenBank/DDBJ whole genome shotgun (WGS) entry which is preliminary data.</text>
</comment>
<dbReference type="SUPFAM" id="SSF46785">
    <property type="entry name" value="Winged helix' DNA-binding domain"/>
    <property type="match status" value="1"/>
</dbReference>
<dbReference type="AlphaFoldDB" id="A0A051TXF4"/>
<protein>
    <recommendedName>
        <fullName evidence="4">HTH gntR-type domain-containing protein</fullName>
    </recommendedName>
</protein>
<dbReference type="EMBL" id="JLXW01000010">
    <property type="protein sequence ID" value="KBZ61036.1"/>
    <property type="molecule type" value="Genomic_DNA"/>
</dbReference>
<proteinExistence type="predicted"/>
<feature type="domain" description="HTH gntR-type" evidence="4">
    <location>
        <begin position="10"/>
        <end position="80"/>
    </location>
</feature>
<gene>
    <name evidence="5" type="ORF">K875_03987</name>
</gene>
<organism evidence="5 6">
    <name type="scientific">Mycobacterium [tuberculosis] TKK-01-0051</name>
    <dbReference type="NCBI Taxonomy" id="1324261"/>
    <lineage>
        <taxon>Bacteria</taxon>
        <taxon>Bacillati</taxon>
        <taxon>Actinomycetota</taxon>
        <taxon>Actinomycetes</taxon>
        <taxon>Mycobacteriales</taxon>
        <taxon>Mycobacteriaceae</taxon>
        <taxon>Mycobacterium</taxon>
        <taxon>Mycobacterium avium complex (MAC)</taxon>
    </lineage>
</organism>
<dbReference type="GO" id="GO:0003677">
    <property type="term" value="F:DNA binding"/>
    <property type="evidence" value="ECO:0007669"/>
    <property type="project" value="UniProtKB-KW"/>
</dbReference>
<dbReference type="HOGENOM" id="CLU_017584_9_0_11"/>
<dbReference type="SUPFAM" id="SSF48008">
    <property type="entry name" value="GntR ligand-binding domain-like"/>
    <property type="match status" value="1"/>
</dbReference>
<dbReference type="PATRIC" id="fig|1324261.3.peg.4027"/>
<dbReference type="Gene3D" id="1.10.10.10">
    <property type="entry name" value="Winged helix-like DNA-binding domain superfamily/Winged helix DNA-binding domain"/>
    <property type="match status" value="1"/>
</dbReference>
<reference evidence="5 6" key="1">
    <citation type="submission" date="2014-04" db="EMBL/GenBank/DDBJ databases">
        <title>The Genome Sequence of Mycobacterium tuberculosis TKK-01-0051.</title>
        <authorList>
            <consortium name="The Broad Institute Genomics Platform"/>
            <consortium name="The Broad Institute Genome Sequencing Center for Infectious Disease"/>
            <person name="Earl A.M."/>
            <person name="Cohen K."/>
            <person name="Pym A."/>
            <person name="Bishai W."/>
            <person name="Maharaj K."/>
            <person name="Desjardins C."/>
            <person name="Abeel T."/>
            <person name="Young S."/>
            <person name="Zeng Q."/>
            <person name="Gargeya S."/>
            <person name="Abouelleil A."/>
            <person name="Alvarado L."/>
            <person name="Chapman S.B."/>
            <person name="Gainer-Dewar J."/>
            <person name="Goldberg J."/>
            <person name="Griggs A."/>
            <person name="Gujja S."/>
            <person name="Hansen M."/>
            <person name="Howarth C."/>
            <person name="Imamovic A."/>
            <person name="Larimer J."/>
            <person name="Murphy C."/>
            <person name="Naylor J."/>
            <person name="Pearson M."/>
            <person name="Poon T.W."/>
            <person name="Priest M."/>
            <person name="Roberts A."/>
            <person name="Saif S."/>
            <person name="Shea T."/>
            <person name="Sykes S."/>
            <person name="Wortman J."/>
            <person name="Nusbaum C."/>
            <person name="Birren B."/>
        </authorList>
    </citation>
    <scope>NUCLEOTIDE SEQUENCE [LARGE SCALE GENOMIC DNA]</scope>
    <source>
        <strain evidence="5 6">TKK-01-0051</strain>
    </source>
</reference>
<keyword evidence="6" id="KW-1185">Reference proteome</keyword>
<dbReference type="PANTHER" id="PTHR43537">
    <property type="entry name" value="TRANSCRIPTIONAL REGULATOR, GNTR FAMILY"/>
    <property type="match status" value="1"/>
</dbReference>
<evidence type="ECO:0000259" key="4">
    <source>
        <dbReference type="PROSITE" id="PS50949"/>
    </source>
</evidence>
<dbReference type="SMART" id="SM00895">
    <property type="entry name" value="FCD"/>
    <property type="match status" value="1"/>
</dbReference>
<dbReference type="PRINTS" id="PR00035">
    <property type="entry name" value="HTHGNTR"/>
</dbReference>
<evidence type="ECO:0000256" key="1">
    <source>
        <dbReference type="ARBA" id="ARBA00023015"/>
    </source>
</evidence>